<proteinExistence type="inferred from homology"/>
<organism evidence="5 6">
    <name type="scientific">Cyclotella cryptica</name>
    <dbReference type="NCBI Taxonomy" id="29204"/>
    <lineage>
        <taxon>Eukaryota</taxon>
        <taxon>Sar</taxon>
        <taxon>Stramenopiles</taxon>
        <taxon>Ochrophyta</taxon>
        <taxon>Bacillariophyta</taxon>
        <taxon>Coscinodiscophyceae</taxon>
        <taxon>Thalassiosirophycidae</taxon>
        <taxon>Stephanodiscales</taxon>
        <taxon>Stephanodiscaceae</taxon>
        <taxon>Cyclotella</taxon>
    </lineage>
</organism>
<dbReference type="Gene3D" id="3.40.850.10">
    <property type="entry name" value="Kinesin motor domain"/>
    <property type="match status" value="2"/>
</dbReference>
<comment type="caution">
    <text evidence="1">Lacks conserved residue(s) required for the propagation of feature annotation.</text>
</comment>
<dbReference type="InterPro" id="IPR027640">
    <property type="entry name" value="Kinesin-like_fam"/>
</dbReference>
<feature type="region of interest" description="Disordered" evidence="3">
    <location>
        <begin position="209"/>
        <end position="230"/>
    </location>
</feature>
<dbReference type="Pfam" id="PF00225">
    <property type="entry name" value="Kinesin"/>
    <property type="match status" value="1"/>
</dbReference>
<dbReference type="SUPFAM" id="SSF52540">
    <property type="entry name" value="P-loop containing nucleoside triphosphate hydrolases"/>
    <property type="match status" value="2"/>
</dbReference>
<dbReference type="EMBL" id="JABMIG020000054">
    <property type="protein sequence ID" value="KAL3797532.1"/>
    <property type="molecule type" value="Genomic_DNA"/>
</dbReference>
<dbReference type="InterPro" id="IPR027417">
    <property type="entry name" value="P-loop_NTPase"/>
</dbReference>
<comment type="similarity">
    <text evidence="1">Belongs to the TRAFAC class myosin-kinesin ATPase superfamily. Kinesin family.</text>
</comment>
<evidence type="ECO:0000313" key="6">
    <source>
        <dbReference type="Proteomes" id="UP001516023"/>
    </source>
</evidence>
<accession>A0ABD3QB04</accession>
<feature type="coiled-coil region" evidence="2">
    <location>
        <begin position="878"/>
        <end position="916"/>
    </location>
</feature>
<feature type="domain" description="Kinesin motor" evidence="4">
    <location>
        <begin position="1044"/>
        <end position="1259"/>
    </location>
</feature>
<dbReference type="PANTHER" id="PTHR24115">
    <property type="entry name" value="KINESIN-RELATED"/>
    <property type="match status" value="1"/>
</dbReference>
<keyword evidence="2" id="KW-0175">Coiled coil</keyword>
<feature type="region of interest" description="Disordered" evidence="3">
    <location>
        <begin position="697"/>
        <end position="716"/>
    </location>
</feature>
<dbReference type="SMART" id="SM00129">
    <property type="entry name" value="KISc"/>
    <property type="match status" value="1"/>
</dbReference>
<keyword evidence="6" id="KW-1185">Reference proteome</keyword>
<dbReference type="PROSITE" id="PS50067">
    <property type="entry name" value="KINESIN_MOTOR_2"/>
    <property type="match status" value="1"/>
</dbReference>
<evidence type="ECO:0000313" key="5">
    <source>
        <dbReference type="EMBL" id="KAL3797532.1"/>
    </source>
</evidence>
<gene>
    <name evidence="5" type="ORF">HJC23_009896</name>
</gene>
<reference evidence="5 6" key="1">
    <citation type="journal article" date="2020" name="G3 (Bethesda)">
        <title>Improved Reference Genome for Cyclotella cryptica CCMP332, a Model for Cell Wall Morphogenesis, Salinity Adaptation, and Lipid Production in Diatoms (Bacillariophyta).</title>
        <authorList>
            <person name="Roberts W.R."/>
            <person name="Downey K.M."/>
            <person name="Ruck E.C."/>
            <person name="Traller J.C."/>
            <person name="Alverson A.J."/>
        </authorList>
    </citation>
    <scope>NUCLEOTIDE SEQUENCE [LARGE SCALE GENOMIC DNA]</scope>
    <source>
        <strain evidence="5 6">CCMP332</strain>
    </source>
</reference>
<comment type="caution">
    <text evidence="5">The sequence shown here is derived from an EMBL/GenBank/DDBJ whole genome shotgun (WGS) entry which is preliminary data.</text>
</comment>
<sequence>MDSAFKQFASSLGFRGQRKNHKCPPTIEAAAAPMWARSRNQKIEDMDKNLHGSRRISASEQSYSNEAHFNTRKPQHELTTPVESNQVSRKLESIKSCLRLSNVDPRHSRILPLLEKGDHYQLENFSIRRAATYQVECSGETFKGFHNIFVDDKSSQKCQESFYVETVKPLVAEFVHRQRNVCIVLHGAEGSGRRRALFGNVIGAHQNVCDSSRSRESRHSPDGDDLSSLGCDGISDVQNVNCKDDLKTSAPPSEVSFRNSRPSLCSKLSENDAAEITLSGEAGVATRMLAETFKALYKQFPSFSFKAGQKERPRLVPPSKSASRCRFKTLSKILADDNTNVSVEFYHKKEGEVGDIESKAKASEETDESLLTLRVACVEVVDDLASGQCSVNDLLGKYKLTDDVFFSFEGASGHLSSSISVDNIKHDSATGIVYVEGAVEMQCQSYAAVIECLATAEESRQTRNSCSGGSLFTDKLCHTVYFISIDHHDYLMDETTISHQIVISRVDESMSNSASLALHSSYLALSKVIHDVANFSEASTNWQNPLTKLLKESMGGECCTIAIGMIDVDDSDSPLPTLRLGEAISWIFNSSDKALVVDSLDNEKTNRRTTETSSVSHEKTPYAVPTMPFEGNVKDTKTKELPNGGSKKSLRDTDDREVTERMETYETTQREQTFMENPEGTHIVSTKNFLSPVASSGPFDTNKQRISGSPVDNDVETPRNSYMSGALADSQNPFVKQYAAALKESCASRSSGDSLFNQRYDPVKDAKFFLSEIKTLENYHTVRKDPHLKLHEGRWQDTSNDIEKNIEMARQKMLDRLEQHKMKKSLHLDFKHKLPSNETFAEARFPPEYVSVEISSHSSSERHHVVMDEMQQAHELALSEMRHALKALQTERDELLKQKNDNLIELERTRDDIIRLRTGHKSLTLENCEGGMNYITAGEQFAKHEAQTAAVDCSSDNSGKEQSIRVLLRIRPLNKIEHNRRGYSCIDVTTDSKCCRIKSPFDSDNLSEFNFHKVYGAESTQEQIYMCTGSSCDSSGEDDRKTDGILPRFTRALFRNIRSSYDTNTFTLKCSVVGLYLEQMFDLLYPQTKSAPFLSESCTGIQIVGATEAYCFDEDEVVSLVNRGYATRDTLSSRMSLDFRYFHVFVVLTLEQFNSETGERKSSKIWFANIAVSHSAESGSKKAETRIFKRSLSVLHNFVNSLSKGNSFPDYRASKLSFVLKDALVGDSFTTTLLTASPSSHTISETLKVIEFGQTVQKIKKAPSDLQVPGCVDTQKSIDQLKSMCMSAESEILMWRKLADSLTQKNRLMESTLNKERQSFQKLSAEKCALEQETQELKQSETKSHDVVKRMREMHMDIPPNKSKHDNDCAKPEYSRALEESMSERIDASESRKRYSHLNASMITSIGAFPVDDVVDTTVIESPLVTTNEFHLEAPGESSSSEMLLADSFYFISELQSSLPKMNVLRGGHQFKEKNKSQQPSPSHLHSLQRKGI</sequence>
<dbReference type="PANTHER" id="PTHR24115:SF1004">
    <property type="entry name" value="KINESIN-LIKE PROTEIN KIF15"/>
    <property type="match status" value="1"/>
</dbReference>
<evidence type="ECO:0000256" key="3">
    <source>
        <dbReference type="SAM" id="MobiDB-lite"/>
    </source>
</evidence>
<evidence type="ECO:0000256" key="1">
    <source>
        <dbReference type="PROSITE-ProRule" id="PRU00283"/>
    </source>
</evidence>
<feature type="compositionally biased region" description="Basic and acidic residues" evidence="3">
    <location>
        <begin position="604"/>
        <end position="620"/>
    </location>
</feature>
<evidence type="ECO:0000256" key="2">
    <source>
        <dbReference type="SAM" id="Coils"/>
    </source>
</evidence>
<feature type="compositionally biased region" description="Basic and acidic residues" evidence="3">
    <location>
        <begin position="212"/>
        <end position="222"/>
    </location>
</feature>
<dbReference type="Proteomes" id="UP001516023">
    <property type="component" value="Unassembled WGS sequence"/>
</dbReference>
<name>A0ABD3QB04_9STRA</name>
<evidence type="ECO:0000259" key="4">
    <source>
        <dbReference type="PROSITE" id="PS50067"/>
    </source>
</evidence>
<dbReference type="InterPro" id="IPR036961">
    <property type="entry name" value="Kinesin_motor_dom_sf"/>
</dbReference>
<feature type="region of interest" description="Disordered" evidence="3">
    <location>
        <begin position="604"/>
        <end position="658"/>
    </location>
</feature>
<feature type="compositionally biased region" description="Basic and acidic residues" evidence="3">
    <location>
        <begin position="649"/>
        <end position="658"/>
    </location>
</feature>
<feature type="compositionally biased region" description="Polar residues" evidence="3">
    <location>
        <begin position="698"/>
        <end position="707"/>
    </location>
</feature>
<dbReference type="InterPro" id="IPR001752">
    <property type="entry name" value="Kinesin_motor_dom"/>
</dbReference>
<protein>
    <recommendedName>
        <fullName evidence="4">Kinesin motor domain-containing protein</fullName>
    </recommendedName>
</protein>
<feature type="region of interest" description="Disordered" evidence="3">
    <location>
        <begin position="1472"/>
        <end position="1493"/>
    </location>
</feature>
<feature type="compositionally biased region" description="Polar residues" evidence="3">
    <location>
        <begin position="1477"/>
        <end position="1486"/>
    </location>
</feature>